<evidence type="ECO:0000259" key="1">
    <source>
        <dbReference type="Pfam" id="PF03372"/>
    </source>
</evidence>
<reference evidence="3" key="1">
    <citation type="journal article" date="2019" name="Plant Biotechnol. J.">
        <title>Genome sequencing of the Australian wild diploid species Gossypium australe highlights disease resistance and delayed gland morphogenesis.</title>
        <authorList>
            <person name="Cai Y."/>
            <person name="Cai X."/>
            <person name="Wang Q."/>
            <person name="Wang P."/>
            <person name="Zhang Y."/>
            <person name="Cai C."/>
            <person name="Xu Y."/>
            <person name="Wang K."/>
            <person name="Zhou Z."/>
            <person name="Wang C."/>
            <person name="Geng S."/>
            <person name="Li B."/>
            <person name="Dong Q."/>
            <person name="Hou Y."/>
            <person name="Wang H."/>
            <person name="Ai P."/>
            <person name="Liu Z."/>
            <person name="Yi F."/>
            <person name="Sun M."/>
            <person name="An G."/>
            <person name="Cheng J."/>
            <person name="Zhang Y."/>
            <person name="Shi Q."/>
            <person name="Xie Y."/>
            <person name="Shi X."/>
            <person name="Chang Y."/>
            <person name="Huang F."/>
            <person name="Chen Y."/>
            <person name="Hong S."/>
            <person name="Mi L."/>
            <person name="Sun Q."/>
            <person name="Zhang L."/>
            <person name="Zhou B."/>
            <person name="Peng R."/>
            <person name="Zhang X."/>
            <person name="Liu F."/>
        </authorList>
    </citation>
    <scope>NUCLEOTIDE SEQUENCE [LARGE SCALE GENOMIC DNA]</scope>
    <source>
        <strain evidence="3">cv. PA1801</strain>
    </source>
</reference>
<feature type="domain" description="Endonuclease/exonuclease/phosphatase" evidence="1">
    <location>
        <begin position="7"/>
        <end position="225"/>
    </location>
</feature>
<dbReference type="EMBL" id="SMMG02000007">
    <property type="protein sequence ID" value="KAA3466988.1"/>
    <property type="molecule type" value="Genomic_DNA"/>
</dbReference>
<dbReference type="InterPro" id="IPR005135">
    <property type="entry name" value="Endo/exonuclease/phosphatase"/>
</dbReference>
<keyword evidence="2" id="KW-0808">Transferase</keyword>
<proteinExistence type="predicted"/>
<protein>
    <submittedName>
        <fullName evidence="2">Reverse transcriptase</fullName>
    </submittedName>
</protein>
<dbReference type="Gene3D" id="3.60.10.10">
    <property type="entry name" value="Endonuclease/exonuclease/phosphatase"/>
    <property type="match status" value="1"/>
</dbReference>
<dbReference type="Proteomes" id="UP000325315">
    <property type="component" value="Unassembled WGS sequence"/>
</dbReference>
<dbReference type="OrthoDB" id="999675at2759"/>
<dbReference type="SUPFAM" id="SSF56219">
    <property type="entry name" value="DNase I-like"/>
    <property type="match status" value="1"/>
</dbReference>
<keyword evidence="2" id="KW-0548">Nucleotidyltransferase</keyword>
<gene>
    <name evidence="2" type="ORF">EPI10_002040</name>
</gene>
<evidence type="ECO:0000313" key="3">
    <source>
        <dbReference type="Proteomes" id="UP000325315"/>
    </source>
</evidence>
<name>A0A5B6VCV0_9ROSI</name>
<dbReference type="PANTHER" id="PTHR33710">
    <property type="entry name" value="BNAC02G09200D PROTEIN"/>
    <property type="match status" value="1"/>
</dbReference>
<evidence type="ECO:0000313" key="2">
    <source>
        <dbReference type="EMBL" id="KAA3466988.1"/>
    </source>
</evidence>
<sequence length="400" mass="46731">MKIICCNVRGLGSTRAVRRLRNLCKQQNLPMVFLMETKLDQKRMEKVRRRCGFNSGIDIEAEWTRGGLCLAWKSDIVVTLRSFSKWHIDVLVREGSPQKEWRFTGFYGSPYLQDRCFAWNLLRRLSQDCNYLWLVAGDFNEILYSFEKKGGAPREQKRMDAFRDTLEECQLMDIGYSGVWFTWERGNLPETNIRELLDRGVANEAWLRLFPMGKIQYLPHSTSDHCPLLLSTDNSSPFSGSRSFCFEAWWTMEESFEGSIKSRKEGLKKRLTKELEFLLGQDRDDETLSRIIDTRIHLNMEIDREEVYWEQRARANWLQLGDKNTAYFHKCASSRKRTNSIIKLVLEDGREITDGTKILETATEYFEDLFASKGTEDSRKALEGIKRIISNEDNVTLLSL</sequence>
<dbReference type="AlphaFoldDB" id="A0A5B6VCV0"/>
<dbReference type="Pfam" id="PF03372">
    <property type="entry name" value="Exo_endo_phos"/>
    <property type="match status" value="1"/>
</dbReference>
<dbReference type="InterPro" id="IPR036691">
    <property type="entry name" value="Endo/exonu/phosph_ase_sf"/>
</dbReference>
<accession>A0A5B6VCV0</accession>
<dbReference type="PANTHER" id="PTHR33710:SF62">
    <property type="entry name" value="DUF4283 DOMAIN PROTEIN"/>
    <property type="match status" value="1"/>
</dbReference>
<keyword evidence="2" id="KW-0695">RNA-directed DNA polymerase</keyword>
<keyword evidence="3" id="KW-1185">Reference proteome</keyword>
<comment type="caution">
    <text evidence="2">The sequence shown here is derived from an EMBL/GenBank/DDBJ whole genome shotgun (WGS) entry which is preliminary data.</text>
</comment>
<organism evidence="2 3">
    <name type="scientific">Gossypium australe</name>
    <dbReference type="NCBI Taxonomy" id="47621"/>
    <lineage>
        <taxon>Eukaryota</taxon>
        <taxon>Viridiplantae</taxon>
        <taxon>Streptophyta</taxon>
        <taxon>Embryophyta</taxon>
        <taxon>Tracheophyta</taxon>
        <taxon>Spermatophyta</taxon>
        <taxon>Magnoliopsida</taxon>
        <taxon>eudicotyledons</taxon>
        <taxon>Gunneridae</taxon>
        <taxon>Pentapetalae</taxon>
        <taxon>rosids</taxon>
        <taxon>malvids</taxon>
        <taxon>Malvales</taxon>
        <taxon>Malvaceae</taxon>
        <taxon>Malvoideae</taxon>
        <taxon>Gossypium</taxon>
    </lineage>
</organism>
<dbReference type="GO" id="GO:0003964">
    <property type="term" value="F:RNA-directed DNA polymerase activity"/>
    <property type="evidence" value="ECO:0007669"/>
    <property type="project" value="UniProtKB-KW"/>
</dbReference>